<comment type="caution">
    <text evidence="1">The sequence shown here is derived from an EMBL/GenBank/DDBJ whole genome shotgun (WGS) entry which is preliminary data.</text>
</comment>
<dbReference type="EMBL" id="JXTB01000313">
    <property type="protein sequence ID" value="PON46331.1"/>
    <property type="molecule type" value="Genomic_DNA"/>
</dbReference>
<gene>
    <name evidence="1" type="ORF">PanWU01x14_252180</name>
</gene>
<accession>A0A2P5BC32</accession>
<proteinExistence type="predicted"/>
<dbReference type="Proteomes" id="UP000237105">
    <property type="component" value="Unassembled WGS sequence"/>
</dbReference>
<dbReference type="OrthoDB" id="1750909at2759"/>
<sequence>MSRVLDSINKSISLGMVEFLESPFTSKKIKVVLIQMGGIKAATPNGFHAIFYQKYRRIVGGNFFCIFLEILNEGLSIPLADVVTDIK</sequence>
<feature type="non-terminal residue" evidence="1">
    <location>
        <position position="87"/>
    </location>
</feature>
<organism evidence="1 2">
    <name type="scientific">Parasponia andersonii</name>
    <name type="common">Sponia andersonii</name>
    <dbReference type="NCBI Taxonomy" id="3476"/>
    <lineage>
        <taxon>Eukaryota</taxon>
        <taxon>Viridiplantae</taxon>
        <taxon>Streptophyta</taxon>
        <taxon>Embryophyta</taxon>
        <taxon>Tracheophyta</taxon>
        <taxon>Spermatophyta</taxon>
        <taxon>Magnoliopsida</taxon>
        <taxon>eudicotyledons</taxon>
        <taxon>Gunneridae</taxon>
        <taxon>Pentapetalae</taxon>
        <taxon>rosids</taxon>
        <taxon>fabids</taxon>
        <taxon>Rosales</taxon>
        <taxon>Cannabaceae</taxon>
        <taxon>Parasponia</taxon>
    </lineage>
</organism>
<evidence type="ECO:0000313" key="2">
    <source>
        <dbReference type="Proteomes" id="UP000237105"/>
    </source>
</evidence>
<keyword evidence="2" id="KW-1185">Reference proteome</keyword>
<reference evidence="2" key="1">
    <citation type="submission" date="2016-06" db="EMBL/GenBank/DDBJ databases">
        <title>Parallel loss of symbiosis genes in relatives of nitrogen-fixing non-legume Parasponia.</title>
        <authorList>
            <person name="Van Velzen R."/>
            <person name="Holmer R."/>
            <person name="Bu F."/>
            <person name="Rutten L."/>
            <person name="Van Zeijl A."/>
            <person name="Liu W."/>
            <person name="Santuari L."/>
            <person name="Cao Q."/>
            <person name="Sharma T."/>
            <person name="Shen D."/>
            <person name="Roswanjaya Y."/>
            <person name="Wardhani T."/>
            <person name="Kalhor M.S."/>
            <person name="Jansen J."/>
            <person name="Van den Hoogen J."/>
            <person name="Gungor B."/>
            <person name="Hartog M."/>
            <person name="Hontelez J."/>
            <person name="Verver J."/>
            <person name="Yang W.-C."/>
            <person name="Schijlen E."/>
            <person name="Repin R."/>
            <person name="Schilthuizen M."/>
            <person name="Schranz E."/>
            <person name="Heidstra R."/>
            <person name="Miyata K."/>
            <person name="Fedorova E."/>
            <person name="Kohlen W."/>
            <person name="Bisseling T."/>
            <person name="Smit S."/>
            <person name="Geurts R."/>
        </authorList>
    </citation>
    <scope>NUCLEOTIDE SEQUENCE [LARGE SCALE GENOMIC DNA]</scope>
    <source>
        <strain evidence="2">cv. WU1-14</strain>
    </source>
</reference>
<protein>
    <submittedName>
        <fullName evidence="1">Uncharacterized protein</fullName>
    </submittedName>
</protein>
<evidence type="ECO:0000313" key="1">
    <source>
        <dbReference type="EMBL" id="PON46331.1"/>
    </source>
</evidence>
<dbReference type="AlphaFoldDB" id="A0A2P5BC32"/>
<name>A0A2P5BC32_PARAD</name>